<evidence type="ECO:0000313" key="8">
    <source>
        <dbReference type="Proteomes" id="UP000244911"/>
    </source>
</evidence>
<reference evidence="7 8" key="1">
    <citation type="submission" date="2018-03" db="EMBL/GenBank/DDBJ databases">
        <authorList>
            <person name="Keele B.F."/>
        </authorList>
    </citation>
    <scope>NUCLEOTIDE SEQUENCE [LARGE SCALE GENOMIC DNA]</scope>
    <source>
        <strain evidence="7 8">CECT 8811</strain>
    </source>
</reference>
<dbReference type="PANTHER" id="PTHR10010">
    <property type="entry name" value="SOLUTE CARRIER FAMILY 34 SODIUM PHOSPHATE , MEMBER 2-RELATED"/>
    <property type="match status" value="1"/>
</dbReference>
<keyword evidence="4 6" id="KW-1133">Transmembrane helix</keyword>
<evidence type="ECO:0000256" key="5">
    <source>
        <dbReference type="ARBA" id="ARBA00023136"/>
    </source>
</evidence>
<dbReference type="Proteomes" id="UP000244911">
    <property type="component" value="Unassembled WGS sequence"/>
</dbReference>
<evidence type="ECO:0008006" key="9">
    <source>
        <dbReference type="Google" id="ProtNLM"/>
    </source>
</evidence>
<gene>
    <name evidence="7" type="ORF">ALP8811_03173</name>
</gene>
<dbReference type="GO" id="GO:0044341">
    <property type="term" value="P:sodium-dependent phosphate transport"/>
    <property type="evidence" value="ECO:0007669"/>
    <property type="project" value="InterPro"/>
</dbReference>
<evidence type="ECO:0000256" key="2">
    <source>
        <dbReference type="ARBA" id="ARBA00022475"/>
    </source>
</evidence>
<feature type="transmembrane region" description="Helical" evidence="6">
    <location>
        <begin position="277"/>
        <end position="298"/>
    </location>
</feature>
<feature type="transmembrane region" description="Helical" evidence="6">
    <location>
        <begin position="209"/>
        <end position="230"/>
    </location>
</feature>
<dbReference type="NCBIfam" id="NF037997">
    <property type="entry name" value="Na_Pi_symport"/>
    <property type="match status" value="1"/>
</dbReference>
<feature type="transmembrane region" description="Helical" evidence="6">
    <location>
        <begin position="242"/>
        <end position="265"/>
    </location>
</feature>
<feature type="transmembrane region" description="Helical" evidence="6">
    <location>
        <begin position="6"/>
        <end position="24"/>
    </location>
</feature>
<dbReference type="Pfam" id="PF02690">
    <property type="entry name" value="Na_Pi_cotrans"/>
    <property type="match status" value="2"/>
</dbReference>
<protein>
    <recommendedName>
        <fullName evidence="9">PhoU domain-containing protein</fullName>
    </recommendedName>
</protein>
<sequence length="531" mass="56635">MQVYYAIGGVGMFLVGMEILTNALRDAAGSNLRRLLGRFTTTPLRGVLTGALGTAVIQSSSATTVLTVGFVGAGLLTMVQALGIIYGANIGTTATGWLVSLVGFKLDLDIAAMALLLPASLLDLLGKGMWKRIGRGFAGLCLLIIGLEMMQTGLGGFKDTVTPEILPGSGIGGLLFLVGIGLVMTIVMQSSSAAMALALVLLQGGAIELVQAAALVIGMNIGTTFTAILASVGGSLPMRQTAIANLIFNCVTAGFAFPLLLLVIPMLSGLAQSFDDLTALLVFHTGFNLIGAAAFLPVTSKFAAMVARLVPEKEEGKLISLDRSLLKDTDAALVAAQGACEKIANRLFGALGQAMNTPPDYRGISALAPFQGALEDLSEFLSHIHPERDNRVEEETYSALLHQTDHMSRLINRASKTTHVNELLEDHVLRRPTLALGATLRRFAEAEFSSREAARLSRLHDIIKHRKNKHRRGLLLGEHAGIYDLQEVFAHTDAMRWLDRSLHHAERVAHYQAIAQRGFPSAPIEAEGKDT</sequence>
<feature type="transmembrane region" description="Helical" evidence="6">
    <location>
        <begin position="65"/>
        <end position="88"/>
    </location>
</feature>
<organism evidence="7 8">
    <name type="scientific">Aliiroseovarius pelagivivens</name>
    <dbReference type="NCBI Taxonomy" id="1639690"/>
    <lineage>
        <taxon>Bacteria</taxon>
        <taxon>Pseudomonadati</taxon>
        <taxon>Pseudomonadota</taxon>
        <taxon>Alphaproteobacteria</taxon>
        <taxon>Rhodobacterales</taxon>
        <taxon>Paracoccaceae</taxon>
        <taxon>Aliiroseovarius</taxon>
    </lineage>
</organism>
<dbReference type="InterPro" id="IPR003841">
    <property type="entry name" value="Na/Pi_transpt"/>
</dbReference>
<evidence type="ECO:0000256" key="1">
    <source>
        <dbReference type="ARBA" id="ARBA00004651"/>
    </source>
</evidence>
<name>A0A2R8ATN9_9RHOB</name>
<keyword evidence="5 6" id="KW-0472">Membrane</keyword>
<proteinExistence type="predicted"/>
<dbReference type="EMBL" id="OMOI01000002">
    <property type="protein sequence ID" value="SPF79234.1"/>
    <property type="molecule type" value="Genomic_DNA"/>
</dbReference>
<dbReference type="GO" id="GO:0005436">
    <property type="term" value="F:sodium:phosphate symporter activity"/>
    <property type="evidence" value="ECO:0007669"/>
    <property type="project" value="InterPro"/>
</dbReference>
<dbReference type="GO" id="GO:0005886">
    <property type="term" value="C:plasma membrane"/>
    <property type="evidence" value="ECO:0007669"/>
    <property type="project" value="UniProtKB-SubCell"/>
</dbReference>
<accession>A0A2R8ATN9</accession>
<evidence type="ECO:0000313" key="7">
    <source>
        <dbReference type="EMBL" id="SPF79234.1"/>
    </source>
</evidence>
<evidence type="ECO:0000256" key="3">
    <source>
        <dbReference type="ARBA" id="ARBA00022692"/>
    </source>
</evidence>
<keyword evidence="8" id="KW-1185">Reference proteome</keyword>
<feature type="transmembrane region" description="Helical" evidence="6">
    <location>
        <begin position="174"/>
        <end position="202"/>
    </location>
</feature>
<dbReference type="PANTHER" id="PTHR10010:SF46">
    <property type="entry name" value="SODIUM-DEPENDENT PHOSPHATE TRANSPORT PROTEIN 2B"/>
    <property type="match status" value="1"/>
</dbReference>
<evidence type="ECO:0000256" key="6">
    <source>
        <dbReference type="SAM" id="Phobius"/>
    </source>
</evidence>
<dbReference type="RefSeq" id="WP_245924680.1">
    <property type="nucleotide sequence ID" value="NZ_OMOI01000002.1"/>
</dbReference>
<feature type="transmembrane region" description="Helical" evidence="6">
    <location>
        <begin position="137"/>
        <end position="154"/>
    </location>
</feature>
<dbReference type="AlphaFoldDB" id="A0A2R8ATN9"/>
<evidence type="ECO:0000256" key="4">
    <source>
        <dbReference type="ARBA" id="ARBA00022989"/>
    </source>
</evidence>
<comment type="subcellular location">
    <subcellularLocation>
        <location evidence="1">Cell membrane</location>
        <topology evidence="1">Multi-pass membrane protein</topology>
    </subcellularLocation>
</comment>
<keyword evidence="2" id="KW-1003">Cell membrane</keyword>
<keyword evidence="3 6" id="KW-0812">Transmembrane</keyword>